<organism evidence="2 3">
    <name type="scientific">Anaerococcus martiniensis</name>
    <dbReference type="NCBI Taxonomy" id="3115615"/>
    <lineage>
        <taxon>Bacteria</taxon>
        <taxon>Bacillati</taxon>
        <taxon>Bacillota</taxon>
        <taxon>Tissierellia</taxon>
        <taxon>Tissierellales</taxon>
        <taxon>Peptoniphilaceae</taxon>
        <taxon>Anaerococcus</taxon>
    </lineage>
</organism>
<keyword evidence="3" id="KW-1185">Reference proteome</keyword>
<accession>A0ABW9M655</accession>
<dbReference type="InterPro" id="IPR047767">
    <property type="entry name" value="PSP1-like"/>
</dbReference>
<dbReference type="Proteomes" id="UP001637996">
    <property type="component" value="Unassembled WGS sequence"/>
</dbReference>
<dbReference type="PROSITE" id="PS51411">
    <property type="entry name" value="PSP1_C"/>
    <property type="match status" value="1"/>
</dbReference>
<dbReference type="NCBIfam" id="NF041131">
    <property type="entry name" value="RicT_YaaT_fam"/>
    <property type="match status" value="1"/>
</dbReference>
<evidence type="ECO:0000313" key="2">
    <source>
        <dbReference type="EMBL" id="MFO3664895.1"/>
    </source>
</evidence>
<dbReference type="RefSeq" id="WP_410030652.1">
    <property type="nucleotide sequence ID" value="NZ_JBGMEI010000001.1"/>
</dbReference>
<dbReference type="PANTHER" id="PTHR43830">
    <property type="entry name" value="PROTEIN PSP1"/>
    <property type="match status" value="1"/>
</dbReference>
<evidence type="ECO:0000259" key="1">
    <source>
        <dbReference type="PROSITE" id="PS51411"/>
    </source>
</evidence>
<dbReference type="Pfam" id="PF04468">
    <property type="entry name" value="PSP1"/>
    <property type="match status" value="1"/>
</dbReference>
<protein>
    <submittedName>
        <fullName evidence="2">Stage 0 sporulation family protein</fullName>
    </submittedName>
</protein>
<sequence length="270" mass="31334">MNVIGVRFKETGKIYYFDAEDQNFRYKEKVIVNTEDGHEFGEVVLYNVDIEKEKFDKKLNKVIRKANEKDIEKQYFNKLDAKKAKKVCQEKANSYGLNMKVVDCDYTFDRSKLTFYFTSDKRVDFRDLVKNLASTFKSRIELRQIGVRDYAKLISHYGSCGQQCCCSRHLTDFAPLSIKYAKDQNISLDPSKISGVCGRLMCCLAFEQDNYLEVKKVMPKYGQTVDTEDGQGVVVGNDFVRECCKVRIQNEADDETIEKDYKISDLKKDK</sequence>
<evidence type="ECO:0000313" key="3">
    <source>
        <dbReference type="Proteomes" id="UP001637996"/>
    </source>
</evidence>
<dbReference type="InterPro" id="IPR007557">
    <property type="entry name" value="PSP1_C"/>
</dbReference>
<dbReference type="PANTHER" id="PTHR43830:SF3">
    <property type="entry name" value="PROTEIN PSP1"/>
    <property type="match status" value="1"/>
</dbReference>
<proteinExistence type="predicted"/>
<name>A0ABW9M655_9FIRM</name>
<comment type="caution">
    <text evidence="2">The sequence shown here is derived from an EMBL/GenBank/DDBJ whole genome shotgun (WGS) entry which is preliminary data.</text>
</comment>
<dbReference type="EMBL" id="JBGMEI010000001">
    <property type="protein sequence ID" value="MFO3664895.1"/>
    <property type="molecule type" value="Genomic_DNA"/>
</dbReference>
<feature type="domain" description="PSP1 C-terminal" evidence="1">
    <location>
        <begin position="60"/>
        <end position="145"/>
    </location>
</feature>
<reference evidence="2 3" key="1">
    <citation type="journal article" date="2025" name="Anaerobe">
        <title>Description of Anaerococcus kampingiae sp. nov., Anaerococcus groningensis sp. nov., Anaerococcus martiniensis sp. nov., and Anaerococcus cruorum sp. nov., isolated from human clinical specimens.</title>
        <authorList>
            <person name="Boiten K.E."/>
            <person name="Meijer J."/>
            <person name="van Wezel E.M."/>
            <person name="Veloo A.C.M."/>
        </authorList>
    </citation>
    <scope>NUCLEOTIDE SEQUENCE [LARGE SCALE GENOMIC DNA]</scope>
    <source>
        <strain evidence="2 3">ENR0831</strain>
    </source>
</reference>
<gene>
    <name evidence="2" type="ORF">ACCQ41_01295</name>
</gene>